<protein>
    <submittedName>
        <fullName evidence="1">Uncharacterized protein</fullName>
    </submittedName>
</protein>
<sequence length="91" mass="10673">MEVQFDCSEDFIRYLGSIRFSTYEAFDSNLEAFQKASHTYFKPTSSTHFPLGTIERQLLFYKYIRFACEMHRRPLARGGFELSGIFYCGIS</sequence>
<evidence type="ECO:0000313" key="2">
    <source>
        <dbReference type="Proteomes" id="UP001651158"/>
    </source>
</evidence>
<comment type="caution">
    <text evidence="1">The sequence shown here is derived from an EMBL/GenBank/DDBJ whole genome shotgun (WGS) entry which is preliminary data.</text>
</comment>
<proteinExistence type="predicted"/>
<evidence type="ECO:0000313" key="1">
    <source>
        <dbReference type="EMBL" id="KAL5112496.1"/>
    </source>
</evidence>
<accession>A0ABR4QSA6</accession>
<dbReference type="EMBL" id="JAKROA010000001">
    <property type="protein sequence ID" value="KAL5112496.1"/>
    <property type="molecule type" value="Genomic_DNA"/>
</dbReference>
<name>A0ABR4QSA6_9CEST</name>
<organism evidence="1 2">
    <name type="scientific">Taenia crassiceps</name>
    <dbReference type="NCBI Taxonomy" id="6207"/>
    <lineage>
        <taxon>Eukaryota</taxon>
        <taxon>Metazoa</taxon>
        <taxon>Spiralia</taxon>
        <taxon>Lophotrochozoa</taxon>
        <taxon>Platyhelminthes</taxon>
        <taxon>Cestoda</taxon>
        <taxon>Eucestoda</taxon>
        <taxon>Cyclophyllidea</taxon>
        <taxon>Taeniidae</taxon>
        <taxon>Taenia</taxon>
    </lineage>
</organism>
<gene>
    <name evidence="1" type="ORF">TcWFU_007346</name>
</gene>
<dbReference type="Proteomes" id="UP001651158">
    <property type="component" value="Unassembled WGS sequence"/>
</dbReference>
<reference evidence="1 2" key="1">
    <citation type="journal article" date="2022" name="Front. Cell. Infect. Microbiol.">
        <title>The Genomes of Two Strains of Taenia crassiceps the Animal Model for the Study of Human Cysticercosis.</title>
        <authorList>
            <person name="Bobes R.J."/>
            <person name="Estrada K."/>
            <person name="Rios-Valencia D.G."/>
            <person name="Calderon-Gallegos A."/>
            <person name="de la Torre P."/>
            <person name="Carrero J.C."/>
            <person name="Sanchez-Flores A."/>
            <person name="Laclette J.P."/>
        </authorList>
    </citation>
    <scope>NUCLEOTIDE SEQUENCE [LARGE SCALE GENOMIC DNA]</scope>
    <source>
        <strain evidence="1">WFUcys</strain>
    </source>
</reference>
<keyword evidence="2" id="KW-1185">Reference proteome</keyword>